<evidence type="ECO:0000313" key="4">
    <source>
        <dbReference type="EMBL" id="GFN97111.1"/>
    </source>
</evidence>
<dbReference type="InterPro" id="IPR006600">
    <property type="entry name" value="HTH_CenpB_DNA-bd_dom"/>
</dbReference>
<dbReference type="InterPro" id="IPR007889">
    <property type="entry name" value="HTH_Psq"/>
</dbReference>
<dbReference type="Pfam" id="PF05225">
    <property type="entry name" value="HTH_psq"/>
    <property type="match status" value="1"/>
</dbReference>
<dbReference type="SUPFAM" id="SSF46689">
    <property type="entry name" value="Homeodomain-like"/>
    <property type="match status" value="1"/>
</dbReference>
<dbReference type="AlphaFoldDB" id="A0AAV3ZPI8"/>
<sequence>MENLVLPRTPIGQAYYSRQLYLYVIHRNNGIQDKQDIHLFTWLGSQNRKDSNMMALRSFLLSSARDELMHRTELRLFLDSCYGQNKKMNMMTMLLALKNQEYRHLRISDTFPVRGHNFLPADRVFRRIEQDIRRTPTILLPEEYYDIFRRHGNLHCYLENHAEEICPDTRRGSFTKDTMEAAVAAVLGGMSCNKAAAEFDLNYKTVQRYVKLHKDKGNIDSGSFGYVSEKRRVFSNDQEKIILDYVLEASFIYYGLTLEDLRTLAYDVAVKNNIPVPKSWTENNAAGEDWLYGFRQRHRELSLRDPEPTSLNRMQAFNKTNVNAFFDNLDYVMTKTKFLPESIWNVDE</sequence>
<feature type="domain" description="HTH CENPB-type" evidence="3">
    <location>
        <begin position="226"/>
        <end position="304"/>
    </location>
</feature>
<keyword evidence="5" id="KW-1185">Reference proteome</keyword>
<reference evidence="4 5" key="1">
    <citation type="journal article" date="2021" name="Elife">
        <title>Chloroplast acquisition without the gene transfer in kleptoplastic sea slugs, Plakobranchus ocellatus.</title>
        <authorList>
            <person name="Maeda T."/>
            <person name="Takahashi S."/>
            <person name="Yoshida T."/>
            <person name="Shimamura S."/>
            <person name="Takaki Y."/>
            <person name="Nagai Y."/>
            <person name="Toyoda A."/>
            <person name="Suzuki Y."/>
            <person name="Arimoto A."/>
            <person name="Ishii H."/>
            <person name="Satoh N."/>
            <person name="Nishiyama T."/>
            <person name="Hasebe M."/>
            <person name="Maruyama T."/>
            <person name="Minagawa J."/>
            <person name="Obokata J."/>
            <person name="Shigenobu S."/>
        </authorList>
    </citation>
    <scope>NUCLEOTIDE SEQUENCE [LARGE SCALE GENOMIC DNA]</scope>
</reference>
<organism evidence="4 5">
    <name type="scientific">Plakobranchus ocellatus</name>
    <dbReference type="NCBI Taxonomy" id="259542"/>
    <lineage>
        <taxon>Eukaryota</taxon>
        <taxon>Metazoa</taxon>
        <taxon>Spiralia</taxon>
        <taxon>Lophotrochozoa</taxon>
        <taxon>Mollusca</taxon>
        <taxon>Gastropoda</taxon>
        <taxon>Heterobranchia</taxon>
        <taxon>Euthyneura</taxon>
        <taxon>Panpulmonata</taxon>
        <taxon>Sacoglossa</taxon>
        <taxon>Placobranchoidea</taxon>
        <taxon>Plakobranchidae</taxon>
        <taxon>Plakobranchus</taxon>
    </lineage>
</organism>
<dbReference type="Proteomes" id="UP000735302">
    <property type="component" value="Unassembled WGS sequence"/>
</dbReference>
<keyword evidence="2" id="KW-0539">Nucleus</keyword>
<comment type="caution">
    <text evidence="4">The sequence shown here is derived from an EMBL/GenBank/DDBJ whole genome shotgun (WGS) entry which is preliminary data.</text>
</comment>
<accession>A0AAV3ZPI8</accession>
<evidence type="ECO:0000259" key="3">
    <source>
        <dbReference type="PROSITE" id="PS51253"/>
    </source>
</evidence>
<evidence type="ECO:0000256" key="2">
    <source>
        <dbReference type="ARBA" id="ARBA00023242"/>
    </source>
</evidence>
<evidence type="ECO:0000256" key="1">
    <source>
        <dbReference type="ARBA" id="ARBA00023125"/>
    </source>
</evidence>
<dbReference type="GO" id="GO:0003677">
    <property type="term" value="F:DNA binding"/>
    <property type="evidence" value="ECO:0007669"/>
    <property type="project" value="UniProtKB-KW"/>
</dbReference>
<dbReference type="EMBL" id="BLXT01002730">
    <property type="protein sequence ID" value="GFN97111.1"/>
    <property type="molecule type" value="Genomic_DNA"/>
</dbReference>
<proteinExistence type="predicted"/>
<dbReference type="PROSITE" id="PS51253">
    <property type="entry name" value="HTH_CENPB"/>
    <property type="match status" value="1"/>
</dbReference>
<protein>
    <submittedName>
        <fullName evidence="4">Transposase</fullName>
    </submittedName>
</protein>
<evidence type="ECO:0000313" key="5">
    <source>
        <dbReference type="Proteomes" id="UP000735302"/>
    </source>
</evidence>
<dbReference type="InterPro" id="IPR009057">
    <property type="entry name" value="Homeodomain-like_sf"/>
</dbReference>
<name>A0AAV3ZPI8_9GAST</name>
<keyword evidence="1" id="KW-0238">DNA-binding</keyword>
<gene>
    <name evidence="4" type="ORF">PoB_002361700</name>
</gene>